<keyword evidence="6 17" id="KW-0645">Protease</keyword>
<name>A0A3S7JA51_9PROT</name>
<feature type="binding site" evidence="15">
    <location>
        <position position="168"/>
    </location>
    <ligand>
        <name>substrate</name>
    </ligand>
</feature>
<keyword evidence="11" id="KW-0720">Serine protease</keyword>
<evidence type="ECO:0000256" key="7">
    <source>
        <dbReference type="ARBA" id="ARBA00022729"/>
    </source>
</evidence>
<evidence type="ECO:0000256" key="5">
    <source>
        <dbReference type="ARBA" id="ARBA00013958"/>
    </source>
</evidence>
<dbReference type="SUPFAM" id="SSF50156">
    <property type="entry name" value="PDZ domain-like"/>
    <property type="match status" value="2"/>
</dbReference>
<dbReference type="Proteomes" id="UP000266796">
    <property type="component" value="Chromosome"/>
</dbReference>
<protein>
    <recommendedName>
        <fullName evidence="5">Probable periplasmic serine endoprotease DegP-like</fullName>
        <ecNumber evidence="4">3.4.21.107</ecNumber>
    </recommendedName>
    <alternativeName>
        <fullName evidence="13">Protease Do</fullName>
    </alternativeName>
</protein>
<evidence type="ECO:0000256" key="8">
    <source>
        <dbReference type="ARBA" id="ARBA00022737"/>
    </source>
</evidence>
<organism evidence="17 18">
    <name type="scientific">Candidatus Kinetoplastidibacterium kentomonadis</name>
    <dbReference type="NCBI Taxonomy" id="1576550"/>
    <lineage>
        <taxon>Bacteria</taxon>
        <taxon>Pseudomonadati</taxon>
        <taxon>Pseudomonadota</taxon>
        <taxon>Betaproteobacteria</taxon>
        <taxon>Candidatus Kinetoplastidibacterium</taxon>
    </lineage>
</organism>
<dbReference type="Pfam" id="PF13365">
    <property type="entry name" value="Trypsin_2"/>
    <property type="match status" value="1"/>
</dbReference>
<dbReference type="EMBL" id="CP025628">
    <property type="protein sequence ID" value="AWD32555.1"/>
    <property type="molecule type" value="Genomic_DNA"/>
</dbReference>
<dbReference type="InterPro" id="IPR001478">
    <property type="entry name" value="PDZ"/>
</dbReference>
<keyword evidence="10 17" id="KW-0378">Hydrolase</keyword>
<comment type="catalytic activity">
    <reaction evidence="1">
        <text>Acts on substrates that are at least partially unfolded. The cleavage site P1 residue is normally between a pair of hydrophobic residues, such as Val-|-Val.</text>
        <dbReference type="EC" id="3.4.21.107"/>
    </reaction>
</comment>
<reference evidence="17 18" key="1">
    <citation type="journal article" date="2018" name="Parasitology">
        <title>The reduced genome of Candidatus Kinetoplastibacterium sorsogonicusi, the endosymbiont of Kentomonas sorsogonicus (Trypanosomatidae): loss of the haem-synthesis pathway.</title>
        <authorList>
            <person name="Silva F.M."/>
            <person name="Kostygov A.Y."/>
            <person name="Spodareva V.V."/>
            <person name="Butenko A."/>
            <person name="Tossou R."/>
            <person name="Lukes J."/>
            <person name="Yurchenko V."/>
            <person name="Alves J.M.P."/>
        </authorList>
    </citation>
    <scope>NUCLEOTIDE SEQUENCE [LARGE SCALE GENOMIC DNA]</scope>
    <source>
        <strain evidence="17 18">MF-08</strain>
    </source>
</reference>
<dbReference type="GO" id="GO:0006508">
    <property type="term" value="P:proteolysis"/>
    <property type="evidence" value="ECO:0007669"/>
    <property type="project" value="UniProtKB-KW"/>
</dbReference>
<evidence type="ECO:0000256" key="6">
    <source>
        <dbReference type="ARBA" id="ARBA00022670"/>
    </source>
</evidence>
<evidence type="ECO:0000256" key="1">
    <source>
        <dbReference type="ARBA" id="ARBA00001772"/>
    </source>
</evidence>
<feature type="binding site" evidence="15">
    <location>
        <position position="138"/>
    </location>
    <ligand>
        <name>substrate</name>
    </ligand>
</feature>
<evidence type="ECO:0000256" key="11">
    <source>
        <dbReference type="ARBA" id="ARBA00022825"/>
    </source>
</evidence>
<dbReference type="GO" id="GO:0042597">
    <property type="term" value="C:periplasmic space"/>
    <property type="evidence" value="ECO:0007669"/>
    <property type="project" value="UniProtKB-SubCell"/>
</dbReference>
<dbReference type="KEGG" id="kso:CKSOR_00442"/>
<dbReference type="InterPro" id="IPR011782">
    <property type="entry name" value="Pept_S1C_Do"/>
</dbReference>
<comment type="similarity">
    <text evidence="3">Belongs to the peptidase S1C family.</text>
</comment>
<proteinExistence type="inferred from homology"/>
<evidence type="ECO:0000256" key="12">
    <source>
        <dbReference type="ARBA" id="ARBA00023016"/>
    </source>
</evidence>
<dbReference type="RefSeq" id="WP_108673961.1">
    <property type="nucleotide sequence ID" value="NZ_CP025628.1"/>
</dbReference>
<dbReference type="PANTHER" id="PTHR22939">
    <property type="entry name" value="SERINE PROTEASE FAMILY S1C HTRA-RELATED"/>
    <property type="match status" value="1"/>
</dbReference>
<keyword evidence="18" id="KW-1185">Reference proteome</keyword>
<feature type="active site" description="Charge relay system" evidence="14">
    <location>
        <position position="168"/>
    </location>
</feature>
<evidence type="ECO:0000259" key="16">
    <source>
        <dbReference type="PROSITE" id="PS50106"/>
    </source>
</evidence>
<dbReference type="Gene3D" id="2.30.42.10">
    <property type="match status" value="1"/>
</dbReference>
<gene>
    <name evidence="17" type="primary">degQ</name>
    <name evidence="17" type="ORF">CKSOR_00442</name>
</gene>
<keyword evidence="12" id="KW-0346">Stress response</keyword>
<keyword evidence="7" id="KW-0732">Signal</keyword>
<dbReference type="EC" id="3.4.21.107" evidence="4"/>
<evidence type="ECO:0000256" key="2">
    <source>
        <dbReference type="ARBA" id="ARBA00004418"/>
    </source>
</evidence>
<dbReference type="PRINTS" id="PR00834">
    <property type="entry name" value="PROTEASES2C"/>
</dbReference>
<dbReference type="SUPFAM" id="SSF50494">
    <property type="entry name" value="Trypsin-like serine proteases"/>
    <property type="match status" value="1"/>
</dbReference>
<keyword evidence="8" id="KW-0677">Repeat</keyword>
<evidence type="ECO:0000313" key="17">
    <source>
        <dbReference type="EMBL" id="AWD32555.1"/>
    </source>
</evidence>
<dbReference type="Gene3D" id="2.40.10.120">
    <property type="match status" value="1"/>
</dbReference>
<keyword evidence="9" id="KW-0574">Periplasm</keyword>
<evidence type="ECO:0000256" key="4">
    <source>
        <dbReference type="ARBA" id="ARBA00013035"/>
    </source>
</evidence>
<dbReference type="OrthoDB" id="8520726at2"/>
<dbReference type="AlphaFoldDB" id="A0A3S7JA51"/>
<accession>A0A3S7JA51</accession>
<feature type="active site" description="Charge relay system" evidence="14">
    <location>
        <position position="138"/>
    </location>
</feature>
<dbReference type="Pfam" id="PF13180">
    <property type="entry name" value="PDZ_2"/>
    <property type="match status" value="1"/>
</dbReference>
<dbReference type="NCBIfam" id="TIGR02037">
    <property type="entry name" value="degP_htrA_DO"/>
    <property type="match status" value="1"/>
</dbReference>
<evidence type="ECO:0000256" key="15">
    <source>
        <dbReference type="PIRSR" id="PIRSR611782-2"/>
    </source>
</evidence>
<feature type="binding site" evidence="15">
    <location>
        <begin position="237"/>
        <end position="239"/>
    </location>
    <ligand>
        <name>substrate</name>
    </ligand>
</feature>
<comment type="subcellular location">
    <subcellularLocation>
        <location evidence="2">Periplasm</location>
    </subcellularLocation>
</comment>
<dbReference type="GO" id="GO:0004252">
    <property type="term" value="F:serine-type endopeptidase activity"/>
    <property type="evidence" value="ECO:0007669"/>
    <property type="project" value="InterPro"/>
</dbReference>
<dbReference type="PROSITE" id="PS50106">
    <property type="entry name" value="PDZ"/>
    <property type="match status" value="1"/>
</dbReference>
<dbReference type="Gene3D" id="2.30.42.60">
    <property type="match status" value="1"/>
</dbReference>
<evidence type="ECO:0000256" key="14">
    <source>
        <dbReference type="PIRSR" id="PIRSR611782-1"/>
    </source>
</evidence>
<dbReference type="InterPro" id="IPR009003">
    <property type="entry name" value="Peptidase_S1_PA"/>
</dbReference>
<evidence type="ECO:0000256" key="9">
    <source>
        <dbReference type="ARBA" id="ARBA00022764"/>
    </source>
</evidence>
<feature type="domain" description="PDZ" evidence="16">
    <location>
        <begin position="291"/>
        <end position="351"/>
    </location>
</feature>
<evidence type="ECO:0000256" key="3">
    <source>
        <dbReference type="ARBA" id="ARBA00010541"/>
    </source>
</evidence>
<dbReference type="InterPro" id="IPR001940">
    <property type="entry name" value="Peptidase_S1C"/>
</dbReference>
<evidence type="ECO:0000256" key="10">
    <source>
        <dbReference type="ARBA" id="ARBA00022801"/>
    </source>
</evidence>
<dbReference type="PANTHER" id="PTHR22939:SF130">
    <property type="entry name" value="PERIPLASMIC SERINE ENDOPROTEASE DEGP-LIKE-RELATED"/>
    <property type="match status" value="1"/>
</dbReference>
<sequence>MHNCNNYYGFIKYKILFILFTAIFFITNNLVLASNINNESKSKEINSAIPLDFTSIVEKVDSSVVNIRTITKTNKETNLLYNDPYEMFRWFFGPNFPNNIPIPDNQYIQPQQEEKSIPKGLGSGFFISNDGYILTNNHVIVDANEILVTLYDGREFKATVVGSDDRTDIALIKINIKKSNPLKIGNSNILKKGQWVLAIGSPFGLDFTVTAGIVSAIGRDTGDYLSFIQTDVAVNPGNSGGPLLNLNGEVVGINSQIISRNGGFMGISLSIPIDEAMRVADQIRKTGKVVRGKIGVQVSEISKEVAEAIELPRFGGALVSFVERGSPADQVGIQPGDVILTFNNLEIKKLSDLPRLVGQTNPGVSANIDIWRRGKLISFIVKVGEIKSDTVSKKEIHKKTINSNKPSNIILGLELEELSYELKAKLKINGGVYIENVSGVSLKAGLHKGDIITVINNTYITSVDHFNSVLEKINNIKKPIGLLVYRGDNAQWIIINPYK</sequence>
<evidence type="ECO:0000313" key="18">
    <source>
        <dbReference type="Proteomes" id="UP000266796"/>
    </source>
</evidence>
<evidence type="ECO:0000256" key="13">
    <source>
        <dbReference type="ARBA" id="ARBA00032850"/>
    </source>
</evidence>
<dbReference type="InterPro" id="IPR036034">
    <property type="entry name" value="PDZ_sf"/>
</dbReference>
<feature type="active site" description="Charge relay system" evidence="14">
    <location>
        <position position="239"/>
    </location>
</feature>
<dbReference type="SMART" id="SM00228">
    <property type="entry name" value="PDZ"/>
    <property type="match status" value="2"/>
</dbReference>